<protein>
    <submittedName>
        <fullName evidence="1">PorT family protein</fullName>
    </submittedName>
</protein>
<keyword evidence="2" id="KW-1185">Reference proteome</keyword>
<dbReference type="RefSeq" id="WP_249656137.1">
    <property type="nucleotide sequence ID" value="NZ_JAMFMA010000001.1"/>
</dbReference>
<comment type="caution">
    <text evidence="1">The sequence shown here is derived from an EMBL/GenBank/DDBJ whole genome shotgun (WGS) entry which is preliminary data.</text>
</comment>
<dbReference type="InterPro" id="IPR011250">
    <property type="entry name" value="OMP/PagP_B-barrel"/>
</dbReference>
<evidence type="ECO:0000313" key="2">
    <source>
        <dbReference type="Proteomes" id="UP001203607"/>
    </source>
</evidence>
<accession>A0ABT0PNK0</accession>
<gene>
    <name evidence="1" type="ORF">M3P19_03005</name>
</gene>
<reference evidence="1 2" key="1">
    <citation type="submission" date="2022-05" db="EMBL/GenBank/DDBJ databases">
        <authorList>
            <person name="Park J.-S."/>
        </authorList>
    </citation>
    <scope>NUCLEOTIDE SEQUENCE [LARGE SCALE GENOMIC DNA]</scope>
    <source>
        <strain evidence="1 2">2012CJ35-5</strain>
    </source>
</reference>
<evidence type="ECO:0000313" key="1">
    <source>
        <dbReference type="EMBL" id="MCL6272958.1"/>
    </source>
</evidence>
<sequence length="402" mass="46938">MKIKFLLSLLFILILTTNFYGQTQFEPGYFVNVKGERINCLIKNSRWSDSPEKVSYKLSKSGSTETFDYETVREFGVEEEVRFIAVTTEFPNSFRKPSKSDIEPVPIMTKNTVFVKQILQGTASLYEYRGNNQEFYLYQSGDSELIVLNYKKYVTTEDYKVRENNIYKRQLSKELICGGNQDIQKVAYTSKSLISYFREYNKCVNPEGLDESKVIVRKKVKTNFKVYGGIQQYGFTFERNFRTLDFGEKTVPKFGVELEGILPFNNNKWGIFLSIDYSSYYSDITSPSSNFVSYSMKLNRLGTVLGGRHYVFLNNKNSIFFEAGVTFDKDFDSRIDEFIQNQFFENDEFNMLEFNFSGTFGLGYSYNQHLAIKLNYYLDQSLLKLYRSDELSRLALTLSYRL</sequence>
<proteinExistence type="predicted"/>
<dbReference type="SUPFAM" id="SSF56925">
    <property type="entry name" value="OMPA-like"/>
    <property type="match status" value="1"/>
</dbReference>
<name>A0ABT0PNK0_9FLAO</name>
<organism evidence="1 2">
    <name type="scientific">Flagellimonas spongiicola</name>
    <dbReference type="NCBI Taxonomy" id="2942208"/>
    <lineage>
        <taxon>Bacteria</taxon>
        <taxon>Pseudomonadati</taxon>
        <taxon>Bacteroidota</taxon>
        <taxon>Flavobacteriia</taxon>
        <taxon>Flavobacteriales</taxon>
        <taxon>Flavobacteriaceae</taxon>
        <taxon>Flagellimonas</taxon>
    </lineage>
</organism>
<dbReference type="Proteomes" id="UP001203607">
    <property type="component" value="Unassembled WGS sequence"/>
</dbReference>
<dbReference type="EMBL" id="JAMFMA010000001">
    <property type="protein sequence ID" value="MCL6272958.1"/>
    <property type="molecule type" value="Genomic_DNA"/>
</dbReference>